<sequence length="212" mass="23164">MAPLHLLTPARSAVLDMKASAMGFLDALFGRSKPKEPNLDDLFAVPSAALTLEARSGITPTGVGAVAFREVEGGAFDRAEQESRALIAADPNTDVTQVNDGFGYTWQVVEQQAASTSDLVTSLHAVNAALESQGFGPMLLCSNVYFRAPDGRTIAVVYLYKRGTFYPFVQRGRHQRDSPFEIQLRGVLDEDLPVEEDMTKWSPLWDAPGMDR</sequence>
<dbReference type="RefSeq" id="WP_246076133.1">
    <property type="nucleotide sequence ID" value="NZ_FXZM01000005.1"/>
</dbReference>
<gene>
    <name evidence="1" type="ORF">BJEO58_01259</name>
</gene>
<protein>
    <submittedName>
        <fullName evidence="1">Uncharacterized protein</fullName>
    </submittedName>
</protein>
<dbReference type="Proteomes" id="UP000234462">
    <property type="component" value="Unassembled WGS sequence"/>
</dbReference>
<dbReference type="InterPro" id="IPR054383">
    <property type="entry name" value="PspAB-like"/>
</dbReference>
<accession>A0A2H1L5L6</accession>
<evidence type="ECO:0000313" key="2">
    <source>
        <dbReference type="Proteomes" id="UP000234462"/>
    </source>
</evidence>
<dbReference type="AlphaFoldDB" id="A0A2H1L5L6"/>
<dbReference type="EMBL" id="FXZM01000005">
    <property type="protein sequence ID" value="SMY11673.1"/>
    <property type="molecule type" value="Genomic_DNA"/>
</dbReference>
<reference evidence="2" key="1">
    <citation type="submission" date="2017-03" db="EMBL/GenBank/DDBJ databases">
        <authorList>
            <person name="Monnet C."/>
        </authorList>
    </citation>
    <scope>NUCLEOTIDE SEQUENCE [LARGE SCALE GENOMIC DNA]</scope>
    <source>
        <strain evidence="2">SJ5-8</strain>
    </source>
</reference>
<organism evidence="1 2">
    <name type="scientific">Brevibacterium jeotgali</name>
    <dbReference type="NCBI Taxonomy" id="1262550"/>
    <lineage>
        <taxon>Bacteria</taxon>
        <taxon>Bacillati</taxon>
        <taxon>Actinomycetota</taxon>
        <taxon>Actinomycetes</taxon>
        <taxon>Micrococcales</taxon>
        <taxon>Brevibacteriaceae</taxon>
        <taxon>Brevibacterium</taxon>
    </lineage>
</organism>
<keyword evidence="2" id="KW-1185">Reference proteome</keyword>
<dbReference type="Pfam" id="PF22742">
    <property type="entry name" value="PspAB"/>
    <property type="match status" value="1"/>
</dbReference>
<name>A0A2H1L5L6_9MICO</name>
<evidence type="ECO:0000313" key="1">
    <source>
        <dbReference type="EMBL" id="SMY11673.1"/>
    </source>
</evidence>
<proteinExistence type="predicted"/>